<dbReference type="FunFam" id="3.90.1110.10:FF:000007">
    <property type="entry name" value="DNA-directed RNA polymerase subunit beta"/>
    <property type="match status" value="1"/>
</dbReference>
<dbReference type="EMBL" id="FR824460">
    <property type="protein sequence ID" value="CCA26801.1"/>
    <property type="molecule type" value="Genomic_DNA"/>
</dbReference>
<dbReference type="InterPro" id="IPR037034">
    <property type="entry name" value="RNA_pol_Rpb2_2_sf"/>
</dbReference>
<reference evidence="22" key="2">
    <citation type="submission" date="2011-02" db="EMBL/GenBank/DDBJ databases">
        <authorList>
            <person name="MacLean D."/>
        </authorList>
    </citation>
    <scope>NUCLEOTIDE SEQUENCE</scope>
</reference>
<comment type="subcellular location">
    <subcellularLocation>
        <location evidence="1">Nucleus</location>
        <location evidence="1">Nucleolus</location>
    </subcellularLocation>
</comment>
<comment type="similarity">
    <text evidence="2 13">Belongs to the RNA polymerase beta chain family.</text>
</comment>
<dbReference type="Pfam" id="PF04563">
    <property type="entry name" value="RNA_pol_Rpb2_1"/>
    <property type="match status" value="1"/>
</dbReference>
<feature type="domain" description="RNA polymerase Rpb2" evidence="18">
    <location>
        <begin position="218"/>
        <end position="399"/>
    </location>
</feature>
<evidence type="ECO:0000256" key="9">
    <source>
        <dbReference type="ARBA" id="ARBA00023163"/>
    </source>
</evidence>
<accession>F0WZ84</accession>
<dbReference type="InterPro" id="IPR007645">
    <property type="entry name" value="RNA_pol_Rpb2_3"/>
</dbReference>
<evidence type="ECO:0000256" key="1">
    <source>
        <dbReference type="ARBA" id="ARBA00004604"/>
    </source>
</evidence>
<dbReference type="Pfam" id="PF04560">
    <property type="entry name" value="RNA_pol_Rpb2_7"/>
    <property type="match status" value="1"/>
</dbReference>
<keyword evidence="7" id="KW-0863">Zinc-finger</keyword>
<dbReference type="PROSITE" id="PS01166">
    <property type="entry name" value="RNA_POL_BETA"/>
    <property type="match status" value="1"/>
</dbReference>
<dbReference type="InterPro" id="IPR014724">
    <property type="entry name" value="RNA_pol_RPB2_OB-fold"/>
</dbReference>
<dbReference type="SUPFAM" id="SSF64484">
    <property type="entry name" value="beta and beta-prime subunits of DNA dependent RNA-polymerase"/>
    <property type="match status" value="1"/>
</dbReference>
<dbReference type="InterPro" id="IPR007644">
    <property type="entry name" value="RNA_pol_bsu_protrusion"/>
</dbReference>
<evidence type="ECO:0000256" key="11">
    <source>
        <dbReference type="ARBA" id="ARBA00025539"/>
    </source>
</evidence>
<dbReference type="PANTHER" id="PTHR20856">
    <property type="entry name" value="DNA-DIRECTED RNA POLYMERASE I SUBUNIT 2"/>
    <property type="match status" value="1"/>
</dbReference>
<proteinExistence type="inferred from homology"/>
<evidence type="ECO:0000256" key="3">
    <source>
        <dbReference type="ARBA" id="ARBA00022478"/>
    </source>
</evidence>
<reference evidence="22" key="1">
    <citation type="journal article" date="2011" name="PLoS Biol.">
        <title>Gene gain and loss during evolution of obligate parasitism in the white rust pathogen of Arabidopsis thaliana.</title>
        <authorList>
            <person name="Kemen E."/>
            <person name="Gardiner A."/>
            <person name="Schultz-Larsen T."/>
            <person name="Kemen A.C."/>
            <person name="Balmuth A.L."/>
            <person name="Robert-Seilaniantz A."/>
            <person name="Bailey K."/>
            <person name="Holub E."/>
            <person name="Studholme D.J."/>
            <person name="Maclean D."/>
            <person name="Jones J.D."/>
        </authorList>
    </citation>
    <scope>NUCLEOTIDE SEQUENCE</scope>
</reference>
<dbReference type="InterPro" id="IPR007641">
    <property type="entry name" value="RNA_pol_Rpb2_7"/>
</dbReference>
<dbReference type="Gene3D" id="3.90.1100.10">
    <property type="match status" value="1"/>
</dbReference>
<dbReference type="FunFam" id="3.90.1800.10:FF:000004">
    <property type="entry name" value="DNA-directed RNA polymerase subunit beta"/>
    <property type="match status" value="1"/>
</dbReference>
<sequence length="1198" mass="134649">MPSKHASNSPVEIRHHKTKHARPKVPSESLFGTAWERTNPSSAPRSCPKETNTKLENLVSPHINSFNYLLTEGLHLAIADIARVSIQLPGQNKLSIWIEDAQVGLPFSTNAVKGEQKLLPAECRQRGISYTAPLVLTLARAFNGSNTVERLQRVVGDIPIMVRSKRCHLHHLSPQRLVQAKEEAYEVGGYFICNGNERCIRLLQMPRRHHVMAVRRGAFTNRGELYTDMAVFMKCVRRDQSSVTVTLHYLEDGSATVRFSVRKQEFMIPVVLVLKAMYSLTDREIYDRVLRGEHTNTFLALRMEVVIQQAKAFGVYTKEEALTYLGKHFRYVLQNSDDASHLQVGMSLIDEFVFVHLPKGEKGGSQKAELLCLMLRKLYAFAKGDICEDNSDSVMNQELLLPGHLYLNILKEKIQEGLQSLRIQILKECAKKTGVMDDAFMRRLWDRTPNIGQAMMYFLNTGNLKSSSGLDLMQVAGYTIVAEKLNFYRYLSHFRSVHRGQFFTEMKTTAVRKLLPDSWGFLCPVHTPDGSPCGLLNHLATECQVVCEPAFEATTILQNELKLARFLSSLGMIPSNGFSDGALIMPSSYLPILFNGKVIGCAPSDLCVTIQRALRSIKSTRSQADKRCEHGIIANLEICLILSTLGGPFPGLFLSADAARLTRPIKQLDTEEIEWIGPMEQVFMNIACTEKDIRPATTHIEIKPTNMLSLVASLTPFSDYNQSPRNMYQCQMAKQTMGTPCHSLSHRGDSKMYRIQTPQSPIVQNERLREYQLDEYPLGTNAVVAVISYTGYDMEDAMILNKSSYERGFAHASVYKHVTVDIGSDGKQQRTQKQDSSKAYFTNVISDSDSDLQFYSPELDYDGFPHVGKTVYQGDPLACWVDETTGKQSYQKHKESEPAVVEQVTLLGKSTQTCDFTKANLKLRFCRNPVIGDKFSSRHGQKGVLSILWPQTDMPFTESGMSPDIIINPHAFPSRMTIGMLLESMAAKAGALGGEYVDATPFKFDEKNRVVDHFGEKLKQFGYNYMGTEPLYSGISGTIMQADIYIGVVYYQRLRHMVSDKSQVRATGPMNSLTRQPVKGRKKGGGIRFGEMERDSLLAHGCSFLLQDRLMNCSDKHIAIVCTNCESLLSTATQRANVETTGQTEIAVAMQISREHWFCRVCSTREHCQPVAMPYVFRYLVNELAAMNIKLSLTLKSF</sequence>
<dbReference type="InterPro" id="IPR007121">
    <property type="entry name" value="RNA_pol_bsu_CS"/>
</dbReference>
<evidence type="ECO:0000256" key="2">
    <source>
        <dbReference type="ARBA" id="ARBA00006835"/>
    </source>
</evidence>
<dbReference type="InterPro" id="IPR037033">
    <property type="entry name" value="DNA-dir_RNAP_su2_hyb_sf"/>
</dbReference>
<evidence type="ECO:0000313" key="22">
    <source>
        <dbReference type="EMBL" id="CCA26801.1"/>
    </source>
</evidence>
<evidence type="ECO:0000256" key="6">
    <source>
        <dbReference type="ARBA" id="ARBA00022723"/>
    </source>
</evidence>
<dbReference type="GO" id="GO:0032549">
    <property type="term" value="F:ribonucleoside binding"/>
    <property type="evidence" value="ECO:0007669"/>
    <property type="project" value="InterPro"/>
</dbReference>
<evidence type="ECO:0000259" key="16">
    <source>
        <dbReference type="Pfam" id="PF00562"/>
    </source>
</evidence>
<dbReference type="InterPro" id="IPR007642">
    <property type="entry name" value="RNA_pol_Rpb2_2"/>
</dbReference>
<evidence type="ECO:0000256" key="15">
    <source>
        <dbReference type="SAM" id="MobiDB-lite"/>
    </source>
</evidence>
<dbReference type="Pfam" id="PF04565">
    <property type="entry name" value="RNA_pol_Rpb2_3"/>
    <property type="match status" value="1"/>
</dbReference>
<evidence type="ECO:0000256" key="10">
    <source>
        <dbReference type="ARBA" id="ARBA00023242"/>
    </source>
</evidence>
<evidence type="ECO:0000256" key="14">
    <source>
        <dbReference type="RuleBase" id="RU363031"/>
    </source>
</evidence>
<feature type="region of interest" description="Disordered" evidence="15">
    <location>
        <begin position="1"/>
        <end position="29"/>
    </location>
</feature>
<dbReference type="FunFam" id="3.90.1100.10:FF:000016">
    <property type="entry name" value="DNA-directed RNA polymerase subunit beta"/>
    <property type="match status" value="1"/>
</dbReference>
<dbReference type="GO" id="GO:0006351">
    <property type="term" value="P:DNA-templated transcription"/>
    <property type="evidence" value="ECO:0007669"/>
    <property type="project" value="InterPro"/>
</dbReference>
<feature type="domain" description="RNA polymerase Rpb2" evidence="17">
    <location>
        <begin position="1085"/>
        <end position="1195"/>
    </location>
</feature>
<dbReference type="CDD" id="cd00653">
    <property type="entry name" value="RNA_pol_B_RPB2"/>
    <property type="match status" value="1"/>
</dbReference>
<dbReference type="Pfam" id="PF04561">
    <property type="entry name" value="RNA_pol_Rpb2_2"/>
    <property type="match status" value="1"/>
</dbReference>
<keyword evidence="3 14" id="KW-0240">DNA-directed RNA polymerase</keyword>
<dbReference type="Gene3D" id="2.40.50.150">
    <property type="match status" value="1"/>
</dbReference>
<evidence type="ECO:0000259" key="17">
    <source>
        <dbReference type="Pfam" id="PF04560"/>
    </source>
</evidence>
<dbReference type="GO" id="GO:0000428">
    <property type="term" value="C:DNA-directed RNA polymerase complex"/>
    <property type="evidence" value="ECO:0007669"/>
    <property type="project" value="UniProtKB-KW"/>
</dbReference>
<evidence type="ECO:0000259" key="21">
    <source>
        <dbReference type="Pfam" id="PF06883"/>
    </source>
</evidence>
<evidence type="ECO:0000256" key="5">
    <source>
        <dbReference type="ARBA" id="ARBA00022695"/>
    </source>
</evidence>
<protein>
    <recommendedName>
        <fullName evidence="14">DNA-directed RNA polymerase subunit beta</fullName>
        <ecNumber evidence="14">2.7.7.6</ecNumber>
    </recommendedName>
</protein>
<keyword evidence="5 14" id="KW-0548">Nucleotidyltransferase</keyword>
<dbReference type="GO" id="GO:0005730">
    <property type="term" value="C:nucleolus"/>
    <property type="evidence" value="ECO:0007669"/>
    <property type="project" value="UniProtKB-SubCell"/>
</dbReference>
<dbReference type="FunFam" id="3.90.1100.10:FF:000008">
    <property type="entry name" value="DNA-directed RNA polymerase subunit beta"/>
    <property type="match status" value="1"/>
</dbReference>
<feature type="domain" description="RNA polymerase beta subunit protrusion" evidence="19">
    <location>
        <begin position="57"/>
        <end position="441"/>
    </location>
</feature>
<feature type="region of interest" description="Disordered" evidence="15">
    <location>
        <begin position="1065"/>
        <end position="1084"/>
    </location>
</feature>
<feature type="compositionally biased region" description="Polar residues" evidence="15">
    <location>
        <begin position="1"/>
        <end position="10"/>
    </location>
</feature>
<evidence type="ECO:0000259" key="18">
    <source>
        <dbReference type="Pfam" id="PF04561"/>
    </source>
</evidence>
<evidence type="ECO:0000256" key="7">
    <source>
        <dbReference type="ARBA" id="ARBA00022771"/>
    </source>
</evidence>
<evidence type="ECO:0000256" key="4">
    <source>
        <dbReference type="ARBA" id="ARBA00022679"/>
    </source>
</evidence>
<evidence type="ECO:0000259" key="20">
    <source>
        <dbReference type="Pfam" id="PF04565"/>
    </source>
</evidence>
<dbReference type="InterPro" id="IPR007120">
    <property type="entry name" value="DNA-dir_RNAP_su2_dom"/>
</dbReference>
<dbReference type="InterPro" id="IPR009674">
    <property type="entry name" value="Rpa2_dom_4"/>
</dbReference>
<dbReference type="FunFam" id="2.40.270.10:FF:000006">
    <property type="entry name" value="DNA-directed RNA polymerase subunit beta"/>
    <property type="match status" value="1"/>
</dbReference>
<evidence type="ECO:0000259" key="19">
    <source>
        <dbReference type="Pfam" id="PF04563"/>
    </source>
</evidence>
<dbReference type="Pfam" id="PF06883">
    <property type="entry name" value="RNA_pol_Rpa2_4"/>
    <property type="match status" value="1"/>
</dbReference>
<feature type="compositionally biased region" description="Polar residues" evidence="15">
    <location>
        <begin position="1065"/>
        <end position="1075"/>
    </location>
</feature>
<keyword evidence="9 14" id="KW-0804">Transcription</keyword>
<feature type="domain" description="DNA-directed RNA polymerase subunit 2 hybrid-binding" evidence="16">
    <location>
        <begin position="711"/>
        <end position="1083"/>
    </location>
</feature>
<dbReference type="InterPro" id="IPR015712">
    <property type="entry name" value="DNA-dir_RNA_pol_su2"/>
</dbReference>
<dbReference type="FunFam" id="2.40.270.10:FF:000011">
    <property type="entry name" value="DNA-directed RNA polymerase subunit beta"/>
    <property type="match status" value="1"/>
</dbReference>
<feature type="compositionally biased region" description="Basic residues" evidence="15">
    <location>
        <begin position="14"/>
        <end position="23"/>
    </location>
</feature>
<dbReference type="Gene3D" id="3.90.1110.10">
    <property type="entry name" value="RNA polymerase Rpb2, domain 2"/>
    <property type="match status" value="1"/>
</dbReference>
<evidence type="ECO:0000256" key="13">
    <source>
        <dbReference type="RuleBase" id="RU000434"/>
    </source>
</evidence>
<evidence type="ECO:0000256" key="8">
    <source>
        <dbReference type="ARBA" id="ARBA00022833"/>
    </source>
</evidence>
<gene>
    <name evidence="22" type="primary">AlNc14C417G11490</name>
    <name evidence="22" type="ORF">ALNC14_129450</name>
</gene>
<dbReference type="Gene3D" id="3.90.1800.10">
    <property type="entry name" value="RNA polymerase alpha subunit dimerisation domain"/>
    <property type="match status" value="1"/>
</dbReference>
<dbReference type="HOGENOM" id="CLU_000524_5_1_1"/>
<dbReference type="GO" id="GO:0003899">
    <property type="term" value="F:DNA-directed RNA polymerase activity"/>
    <property type="evidence" value="ECO:0007669"/>
    <property type="project" value="UniProtKB-EC"/>
</dbReference>
<name>F0WZ84_9STRA</name>
<comment type="function">
    <text evidence="11">DNA-dependent RNA polymerase catalyzes the transcription of DNA into RNA using the four ribonucleoside triphosphates as substrates. Second largest core component of RNA polymerase I which synthesizes ribosomal RNA precursors. Proposed to contribute to the polymerase catalytic activity and forms the polymerase active center together with the largest subunit. Pol I is composed of mobile elements and RPA2 is part of the core element with the central large cleft and probably a clamp element that moves to open and close the cleft.</text>
</comment>
<comment type="catalytic activity">
    <reaction evidence="12">
        <text>RNA(n) + a ribonucleoside 5'-triphosphate = RNA(n+1) + diphosphate</text>
        <dbReference type="Rhea" id="RHEA:21248"/>
        <dbReference type="Rhea" id="RHEA-COMP:14527"/>
        <dbReference type="Rhea" id="RHEA-COMP:17342"/>
        <dbReference type="ChEBI" id="CHEBI:33019"/>
        <dbReference type="ChEBI" id="CHEBI:61557"/>
        <dbReference type="ChEBI" id="CHEBI:140395"/>
        <dbReference type="EC" id="2.7.7.6"/>
    </reaction>
    <physiologicalReaction direction="left-to-right" evidence="12">
        <dbReference type="Rhea" id="RHEA:21249"/>
    </physiologicalReaction>
</comment>
<dbReference type="GO" id="GO:0008270">
    <property type="term" value="F:zinc ion binding"/>
    <property type="evidence" value="ECO:0007669"/>
    <property type="project" value="UniProtKB-KW"/>
</dbReference>
<keyword evidence="6" id="KW-0479">Metal-binding</keyword>
<organism evidence="22">
    <name type="scientific">Albugo laibachii Nc14</name>
    <dbReference type="NCBI Taxonomy" id="890382"/>
    <lineage>
        <taxon>Eukaryota</taxon>
        <taxon>Sar</taxon>
        <taxon>Stramenopiles</taxon>
        <taxon>Oomycota</taxon>
        <taxon>Peronosporomycetes</taxon>
        <taxon>Albuginales</taxon>
        <taxon>Albuginaceae</taxon>
        <taxon>Albugo</taxon>
    </lineage>
</organism>
<keyword evidence="4 14" id="KW-0808">Transferase</keyword>
<feature type="domain" description="RNA polymerase Rpb2" evidence="20">
    <location>
        <begin position="481"/>
        <end position="545"/>
    </location>
</feature>
<dbReference type="Pfam" id="PF00562">
    <property type="entry name" value="RNA_pol_Rpb2_6"/>
    <property type="match status" value="1"/>
</dbReference>
<keyword evidence="10" id="KW-0539">Nucleus</keyword>
<evidence type="ECO:0000256" key="12">
    <source>
        <dbReference type="ARBA" id="ARBA00047768"/>
    </source>
</evidence>
<dbReference type="AlphaFoldDB" id="F0WZ84"/>
<dbReference type="GO" id="GO:0003677">
    <property type="term" value="F:DNA binding"/>
    <property type="evidence" value="ECO:0007669"/>
    <property type="project" value="InterPro"/>
</dbReference>
<feature type="domain" description="DNA-directed RNA polymerase I subunit RPA2" evidence="21">
    <location>
        <begin position="599"/>
        <end position="663"/>
    </location>
</feature>
<dbReference type="EC" id="2.7.7.6" evidence="14"/>
<dbReference type="Gene3D" id="2.40.270.10">
    <property type="entry name" value="DNA-directed RNA polymerase, subunit 2, domain 6"/>
    <property type="match status" value="1"/>
</dbReference>
<keyword evidence="8" id="KW-0862">Zinc</keyword>